<evidence type="ECO:0000256" key="1">
    <source>
        <dbReference type="SAM" id="MobiDB-lite"/>
    </source>
</evidence>
<dbReference type="Gene3D" id="1.10.10.10">
    <property type="entry name" value="Winged helix-like DNA-binding domain superfamily/Winged helix DNA-binding domain"/>
    <property type="match status" value="1"/>
</dbReference>
<feature type="region of interest" description="Disordered" evidence="1">
    <location>
        <begin position="1"/>
        <end position="92"/>
    </location>
</feature>
<dbReference type="SUPFAM" id="SSF88659">
    <property type="entry name" value="Sigma3 and sigma4 domains of RNA polymerase sigma factors"/>
    <property type="match status" value="1"/>
</dbReference>
<dbReference type="EMBL" id="JBIRGH010000001">
    <property type="protein sequence ID" value="MFH8582767.1"/>
    <property type="molecule type" value="Genomic_DNA"/>
</dbReference>
<feature type="region of interest" description="Disordered" evidence="1">
    <location>
        <begin position="329"/>
        <end position="383"/>
    </location>
</feature>
<dbReference type="InterPro" id="IPR013324">
    <property type="entry name" value="RNA_pol_sigma_r3/r4-like"/>
</dbReference>
<name>A0ABW7R409_9ACTN</name>
<gene>
    <name evidence="3" type="ORF">ACH4GP_00005</name>
</gene>
<evidence type="ECO:0000256" key="2">
    <source>
        <dbReference type="SAM" id="Phobius"/>
    </source>
</evidence>
<keyword evidence="2" id="KW-0472">Membrane</keyword>
<dbReference type="InterPro" id="IPR013325">
    <property type="entry name" value="RNA_pol_sigma_r2"/>
</dbReference>
<organism evidence="3 4">
    <name type="scientific">Streptomyces celluloflavus</name>
    <dbReference type="NCBI Taxonomy" id="58344"/>
    <lineage>
        <taxon>Bacteria</taxon>
        <taxon>Bacillati</taxon>
        <taxon>Actinomycetota</taxon>
        <taxon>Actinomycetes</taxon>
        <taxon>Kitasatosporales</taxon>
        <taxon>Streptomycetaceae</taxon>
        <taxon>Streptomyces</taxon>
    </lineage>
</organism>
<feature type="transmembrane region" description="Helical" evidence="2">
    <location>
        <begin position="301"/>
        <end position="320"/>
    </location>
</feature>
<dbReference type="Proteomes" id="UP001610990">
    <property type="component" value="Unassembled WGS sequence"/>
</dbReference>
<proteinExistence type="predicted"/>
<keyword evidence="4" id="KW-1185">Reference proteome</keyword>
<evidence type="ECO:0000313" key="3">
    <source>
        <dbReference type="EMBL" id="MFH8582767.1"/>
    </source>
</evidence>
<dbReference type="InterPro" id="IPR036388">
    <property type="entry name" value="WH-like_DNA-bd_sf"/>
</dbReference>
<feature type="compositionally biased region" description="Basic residues" evidence="1">
    <location>
        <begin position="1"/>
        <end position="10"/>
    </location>
</feature>
<keyword evidence="2" id="KW-1133">Transmembrane helix</keyword>
<dbReference type="RefSeq" id="WP_367434052.1">
    <property type="nucleotide sequence ID" value="NZ_CP108413.1"/>
</dbReference>
<comment type="caution">
    <text evidence="3">The sequence shown here is derived from an EMBL/GenBank/DDBJ whole genome shotgun (WGS) entry which is preliminary data.</text>
</comment>
<evidence type="ECO:0008006" key="5">
    <source>
        <dbReference type="Google" id="ProtNLM"/>
    </source>
</evidence>
<evidence type="ECO:0000313" key="4">
    <source>
        <dbReference type="Proteomes" id="UP001610990"/>
    </source>
</evidence>
<accession>A0ABW7R409</accession>
<protein>
    <recommendedName>
        <fullName evidence="5">RNA polymerase sigma factor 70 region 4 type 2 domain-containing protein</fullName>
    </recommendedName>
</protein>
<reference evidence="3 4" key="1">
    <citation type="submission" date="2024-10" db="EMBL/GenBank/DDBJ databases">
        <title>The Natural Products Discovery Center: Release of the First 8490 Sequenced Strains for Exploring Actinobacteria Biosynthetic Diversity.</title>
        <authorList>
            <person name="Kalkreuter E."/>
            <person name="Kautsar S.A."/>
            <person name="Yang D."/>
            <person name="Bader C.D."/>
            <person name="Teijaro C.N."/>
            <person name="Fluegel L."/>
            <person name="Davis C.M."/>
            <person name="Simpson J.R."/>
            <person name="Lauterbach L."/>
            <person name="Steele A.D."/>
            <person name="Gui C."/>
            <person name="Meng S."/>
            <person name="Li G."/>
            <person name="Viehrig K."/>
            <person name="Ye F."/>
            <person name="Su P."/>
            <person name="Kiefer A.F."/>
            <person name="Nichols A."/>
            <person name="Cepeda A.J."/>
            <person name="Yan W."/>
            <person name="Fan B."/>
            <person name="Jiang Y."/>
            <person name="Adhikari A."/>
            <person name="Zheng C.-J."/>
            <person name="Schuster L."/>
            <person name="Cowan T.M."/>
            <person name="Smanski M.J."/>
            <person name="Chevrette M.G."/>
            <person name="De Carvalho L.P.S."/>
            <person name="Shen B."/>
        </authorList>
    </citation>
    <scope>NUCLEOTIDE SEQUENCE [LARGE SCALE GENOMIC DNA]</scope>
    <source>
        <strain evidence="3 4">NPDC018013</strain>
    </source>
</reference>
<feature type="compositionally biased region" description="Low complexity" evidence="1">
    <location>
        <begin position="11"/>
        <end position="21"/>
    </location>
</feature>
<feature type="compositionally biased region" description="Pro residues" evidence="1">
    <location>
        <begin position="79"/>
        <end position="92"/>
    </location>
</feature>
<sequence>MTQRKQRTQQRSRQAQQARQSPPHTAARPTPERHPADNSERWERKEKKEKKEKRGKEPGRRTAAAAGTRAKRRRRPEPAAAPSPAAAPAPPVADPAGAAFDALYTRHAVTLIRQVYLLTGRPRFAREAVEWAFRLAWQRWPEVAVDPDPAGWVRVAAYDYALSPWHRLRPGHRVPEKPVREAPDPPPARPEDRALLNALLRLPAPYRRALVLHDGVGLGLYEMAAEVEASTPAAAGRLTHARTWVALRRPELELYELPPVRQGEILHTRFTQLAVAQQVTPAAPRTVRADSERGTRRVTRGAFGVTGLLAAVTGLVLIIAPDGYTPPPEVPVATLPSAVPDADATPGEWTGDDGEPRPGGPGSPEEAVVQNLPPGARLIPEFR</sequence>
<dbReference type="SUPFAM" id="SSF88946">
    <property type="entry name" value="Sigma2 domain of RNA polymerase sigma factors"/>
    <property type="match status" value="1"/>
</dbReference>
<keyword evidence="2" id="KW-0812">Transmembrane</keyword>
<feature type="compositionally biased region" description="Basic and acidic residues" evidence="1">
    <location>
        <begin position="30"/>
        <end position="46"/>
    </location>
</feature>